<dbReference type="InterPro" id="IPR011250">
    <property type="entry name" value="OMP/PagP_B-barrel"/>
</dbReference>
<evidence type="ECO:0000313" key="1">
    <source>
        <dbReference type="EMBL" id="RGP81938.1"/>
    </source>
</evidence>
<organism evidence="1 2">
    <name type="scientific">Vibrio cholerae</name>
    <dbReference type="NCBI Taxonomy" id="666"/>
    <lineage>
        <taxon>Bacteria</taxon>
        <taxon>Pseudomonadati</taxon>
        <taxon>Pseudomonadota</taxon>
        <taxon>Gammaproteobacteria</taxon>
        <taxon>Vibrionales</taxon>
        <taxon>Vibrionaceae</taxon>
        <taxon>Vibrio</taxon>
    </lineage>
</organism>
<protein>
    <submittedName>
        <fullName evidence="1">Uncharacterized protein</fullName>
    </submittedName>
</protein>
<evidence type="ECO:0000313" key="2">
    <source>
        <dbReference type="Proteomes" id="UP000266701"/>
    </source>
</evidence>
<dbReference type="SUPFAM" id="SSF56925">
    <property type="entry name" value="OMPA-like"/>
    <property type="match status" value="1"/>
</dbReference>
<accession>A0A395TBA8</accession>
<proteinExistence type="predicted"/>
<reference evidence="1 2" key="1">
    <citation type="journal article" date="2017" name="Emerg. Infect. Dis.">
        <title>Carbapenemase VCC-1-Producing Vibrio cholerae in Coastal Waters of Germany.</title>
        <authorList>
            <person name="Hammerl J.A."/>
            <person name="Jackel C."/>
            <person name="Bortolaia V."/>
            <person name="Schwartz K."/>
            <person name="Bier N."/>
            <person name="Hendriksen R.S."/>
            <person name="Guerra B."/>
            <person name="Strauch E."/>
        </authorList>
    </citation>
    <scope>NUCLEOTIDE SEQUENCE [LARGE SCALE GENOMIC DNA]</scope>
    <source>
        <strain evidence="1 2">VN-2825</strain>
    </source>
</reference>
<comment type="caution">
    <text evidence="1">The sequence shown here is derived from an EMBL/GenBank/DDBJ whole genome shotgun (WGS) entry which is preliminary data.</text>
</comment>
<sequence>MLFSVLLLMGNAQAQGYYVKPYAGLSYMNDVSATRQADNINIELEQGMVLGAAFGYRYNSKLAVELAWEYRSNESATQVGSTFYPEGNYASNSFFLNGIYFFDSWGKVTPYAGAGLGWLQEIDIDLELAGVETSYANSGNILYQGFVGLEYALAARWVLHTEFRHAGGKSGDLRNEAGADLLANLNYKPFTWQFGVKYLF</sequence>
<dbReference type="EMBL" id="MCBA01000216">
    <property type="protein sequence ID" value="RGP81938.1"/>
    <property type="molecule type" value="Genomic_DNA"/>
</dbReference>
<name>A0A395TBA8_VIBCL</name>
<dbReference type="Gene3D" id="2.40.160.20">
    <property type="match status" value="1"/>
</dbReference>
<gene>
    <name evidence="1" type="ORF">BC353_18380</name>
</gene>
<dbReference type="AlphaFoldDB" id="A0A395TBA8"/>
<dbReference type="Proteomes" id="UP000266701">
    <property type="component" value="Unassembled WGS sequence"/>
</dbReference>